<dbReference type="Gene3D" id="3.40.50.1820">
    <property type="entry name" value="alpha/beta hydrolase"/>
    <property type="match status" value="1"/>
</dbReference>
<dbReference type="RefSeq" id="WP_131328409.1">
    <property type="nucleotide sequence ID" value="NZ_CP044016.1"/>
</dbReference>
<keyword evidence="3" id="KW-1185">Reference proteome</keyword>
<dbReference type="GO" id="GO:0016747">
    <property type="term" value="F:acyltransferase activity, transferring groups other than amino-acyl groups"/>
    <property type="evidence" value="ECO:0007669"/>
    <property type="project" value="TreeGrafter"/>
</dbReference>
<accession>A0A5P2G113</accession>
<dbReference type="PANTHER" id="PTHR48098">
    <property type="entry name" value="ENTEROCHELIN ESTERASE-RELATED"/>
    <property type="match status" value="1"/>
</dbReference>
<sequence length="273" mass="31057">MKRIVAFVLSISLGYFSQAAKVDTIQVFSNAMHKNIKCVVAVPDSYGASAQETKKYPVVYLLHGYSGNYANWANSQNLIKGVDQQQIIAVCPDGGFGSWYFDSPKDSTFKYETFVSKELIKYIDEKYKTIADRKGRAIAGLSMGGHGALFLAIKHQDVYGAAASMSGGVDYTPFPNNWDIAKRLGKYEENKQLWEENTVYYLVQSLKNKALAISFECGVDDFFIGVNRKLHERLLQLKIDHDYAERPGEHNWPYWNNAIQYQLIFFKNYFNKG</sequence>
<dbReference type="EMBL" id="CP044016">
    <property type="protein sequence ID" value="QES87532.1"/>
    <property type="molecule type" value="Genomic_DNA"/>
</dbReference>
<dbReference type="AlphaFoldDB" id="A0A5P2G113"/>
<evidence type="ECO:0000313" key="3">
    <source>
        <dbReference type="Proteomes" id="UP000292424"/>
    </source>
</evidence>
<dbReference type="KEGG" id="arac:E0W69_002240"/>
<reference evidence="2 3" key="1">
    <citation type="submission" date="2019-09" db="EMBL/GenBank/DDBJ databases">
        <title>Complete genome sequence of Arachidicoccus sp. B3-10 isolated from apple orchard soil.</title>
        <authorList>
            <person name="Kim H.S."/>
            <person name="Han K.-I."/>
            <person name="Suh M.K."/>
            <person name="Lee K.C."/>
            <person name="Eom M.K."/>
            <person name="Kim J.-S."/>
            <person name="Kang S.W."/>
            <person name="Sin Y."/>
            <person name="Lee J.-S."/>
        </authorList>
    </citation>
    <scope>NUCLEOTIDE SEQUENCE [LARGE SCALE GENOMIC DNA]</scope>
    <source>
        <strain evidence="2 3">B3-10</strain>
    </source>
</reference>
<name>A0A5P2G113_9BACT</name>
<protein>
    <submittedName>
        <fullName evidence="2">Esterase family protein</fullName>
    </submittedName>
</protein>
<dbReference type="Proteomes" id="UP000292424">
    <property type="component" value="Chromosome"/>
</dbReference>
<keyword evidence="1" id="KW-0732">Signal</keyword>
<organism evidence="2 3">
    <name type="scientific">Rhizosphaericola mali</name>
    <dbReference type="NCBI Taxonomy" id="2545455"/>
    <lineage>
        <taxon>Bacteria</taxon>
        <taxon>Pseudomonadati</taxon>
        <taxon>Bacteroidota</taxon>
        <taxon>Chitinophagia</taxon>
        <taxon>Chitinophagales</taxon>
        <taxon>Chitinophagaceae</taxon>
        <taxon>Rhizosphaericola</taxon>
    </lineage>
</organism>
<evidence type="ECO:0000256" key="1">
    <source>
        <dbReference type="SAM" id="SignalP"/>
    </source>
</evidence>
<feature type="chain" id="PRO_5024326408" evidence="1">
    <location>
        <begin position="20"/>
        <end position="273"/>
    </location>
</feature>
<dbReference type="SUPFAM" id="SSF53474">
    <property type="entry name" value="alpha/beta-Hydrolases"/>
    <property type="match status" value="1"/>
</dbReference>
<dbReference type="PANTHER" id="PTHR48098:SF1">
    <property type="entry name" value="DIACYLGLYCEROL ACYLTRANSFERASE_MYCOLYLTRANSFERASE AG85A"/>
    <property type="match status" value="1"/>
</dbReference>
<dbReference type="InterPro" id="IPR000801">
    <property type="entry name" value="Esterase-like"/>
</dbReference>
<dbReference type="OrthoDB" id="9803578at2"/>
<dbReference type="Pfam" id="PF00756">
    <property type="entry name" value="Esterase"/>
    <property type="match status" value="1"/>
</dbReference>
<gene>
    <name evidence="2" type="ORF">E0W69_002240</name>
</gene>
<feature type="signal peptide" evidence="1">
    <location>
        <begin position="1"/>
        <end position="19"/>
    </location>
</feature>
<evidence type="ECO:0000313" key="2">
    <source>
        <dbReference type="EMBL" id="QES87532.1"/>
    </source>
</evidence>
<dbReference type="InterPro" id="IPR050583">
    <property type="entry name" value="Mycobacterial_A85_antigen"/>
</dbReference>
<proteinExistence type="predicted"/>
<dbReference type="InterPro" id="IPR029058">
    <property type="entry name" value="AB_hydrolase_fold"/>
</dbReference>